<reference evidence="1 2" key="1">
    <citation type="submission" date="2023-01" db="EMBL/GenBank/DDBJ databases">
        <title>Analysis of 21 Apiospora genomes using comparative genomics revels a genus with tremendous synthesis potential of carbohydrate active enzymes and secondary metabolites.</title>
        <authorList>
            <person name="Sorensen T."/>
        </authorList>
    </citation>
    <scope>NUCLEOTIDE SEQUENCE [LARGE SCALE GENOMIC DNA]</scope>
    <source>
        <strain evidence="1 2">CBS 20057</strain>
    </source>
</reference>
<evidence type="ECO:0008006" key="3">
    <source>
        <dbReference type="Google" id="ProtNLM"/>
    </source>
</evidence>
<evidence type="ECO:0000313" key="2">
    <source>
        <dbReference type="Proteomes" id="UP001396898"/>
    </source>
</evidence>
<dbReference type="EMBL" id="JAQQWI010000002">
    <property type="protein sequence ID" value="KAK8037201.1"/>
    <property type="molecule type" value="Genomic_DNA"/>
</dbReference>
<proteinExistence type="predicted"/>
<keyword evidence="2" id="KW-1185">Reference proteome</keyword>
<gene>
    <name evidence="1" type="ORF">PG991_000547</name>
</gene>
<evidence type="ECO:0000313" key="1">
    <source>
        <dbReference type="EMBL" id="KAK8037201.1"/>
    </source>
</evidence>
<sequence length="205" mass="22598">MAMAEPYTCCKCDSSEGSSQLAIRWPDHFLPGTTDNFVSNELIAKELTARQVWDFLADISKWESYYKNVSQITEPDSGPVLEKGDVFKFSTFGFPVLTCSVEESVPPPPIQAPTARPCRVAWSAKLDAPNPEESVEVYHAWLLEDLKGGRVRILTQESQIGKPAAHLAEAKPNKMLLGHQDWLNGLVAAVRGQKIGQTNLDAIEG</sequence>
<protein>
    <recommendedName>
        <fullName evidence="3">SRPBCC domain-containing protein</fullName>
    </recommendedName>
</protein>
<dbReference type="Proteomes" id="UP001396898">
    <property type="component" value="Unassembled WGS sequence"/>
</dbReference>
<name>A0ABR1SSA4_9PEZI</name>
<organism evidence="1 2">
    <name type="scientific">Apiospora marii</name>
    <dbReference type="NCBI Taxonomy" id="335849"/>
    <lineage>
        <taxon>Eukaryota</taxon>
        <taxon>Fungi</taxon>
        <taxon>Dikarya</taxon>
        <taxon>Ascomycota</taxon>
        <taxon>Pezizomycotina</taxon>
        <taxon>Sordariomycetes</taxon>
        <taxon>Xylariomycetidae</taxon>
        <taxon>Amphisphaeriales</taxon>
        <taxon>Apiosporaceae</taxon>
        <taxon>Apiospora</taxon>
    </lineage>
</organism>
<accession>A0ABR1SSA4</accession>
<dbReference type="InterPro" id="IPR023393">
    <property type="entry name" value="START-like_dom_sf"/>
</dbReference>
<dbReference type="SUPFAM" id="SSF55961">
    <property type="entry name" value="Bet v1-like"/>
    <property type="match status" value="1"/>
</dbReference>
<dbReference type="Gene3D" id="3.30.530.20">
    <property type="match status" value="1"/>
</dbReference>
<comment type="caution">
    <text evidence="1">The sequence shown here is derived from an EMBL/GenBank/DDBJ whole genome shotgun (WGS) entry which is preliminary data.</text>
</comment>